<dbReference type="RefSeq" id="WP_160097409.1">
    <property type="nucleotide sequence ID" value="NZ_FWXV01000023.1"/>
</dbReference>
<dbReference type="EMBL" id="FWXV01000023">
    <property type="protein sequence ID" value="SMD27364.1"/>
    <property type="molecule type" value="Genomic_DNA"/>
</dbReference>
<evidence type="ECO:0000313" key="2">
    <source>
        <dbReference type="EMBL" id="SMD27364.1"/>
    </source>
</evidence>
<dbReference type="InterPro" id="IPR051200">
    <property type="entry name" value="Host-pathogen_enzymatic-act"/>
</dbReference>
<dbReference type="InterPro" id="IPR019405">
    <property type="entry name" value="Lactonase_7-beta_prop"/>
</dbReference>
<dbReference type="InterPro" id="IPR015943">
    <property type="entry name" value="WD40/YVTN_repeat-like_dom_sf"/>
</dbReference>
<dbReference type="OrthoDB" id="3395603at2"/>
<dbReference type="Gene3D" id="2.130.10.10">
    <property type="entry name" value="YVTN repeat-like/Quinoprotein amine dehydrogenase"/>
    <property type="match status" value="2"/>
</dbReference>
<keyword evidence="1" id="KW-0732">Signal</keyword>
<accession>A0A1W2G014</accession>
<dbReference type="PANTHER" id="PTHR47197">
    <property type="entry name" value="PROTEIN NIRF"/>
    <property type="match status" value="1"/>
</dbReference>
<evidence type="ECO:0000256" key="1">
    <source>
        <dbReference type="SAM" id="SignalP"/>
    </source>
</evidence>
<protein>
    <submittedName>
        <fullName evidence="2">6-phosphogluconolactonase, cycloisomerase 2 family</fullName>
    </submittedName>
</protein>
<proteinExistence type="predicted"/>
<gene>
    <name evidence="2" type="ORF">SAMN05661093_10967</name>
</gene>
<reference evidence="2 3" key="1">
    <citation type="submission" date="2017-04" db="EMBL/GenBank/DDBJ databases">
        <authorList>
            <person name="Afonso C.L."/>
            <person name="Miller P.J."/>
            <person name="Scott M.A."/>
            <person name="Spackman E."/>
            <person name="Goraichik I."/>
            <person name="Dimitrov K.M."/>
            <person name="Suarez D.L."/>
            <person name="Swayne D.E."/>
        </authorList>
    </citation>
    <scope>NUCLEOTIDE SEQUENCE [LARGE SCALE GENOMIC DNA]</scope>
    <source>
        <strain evidence="2 3">DSM 43828</strain>
    </source>
</reference>
<dbReference type="InterPro" id="IPR011045">
    <property type="entry name" value="N2O_reductase_N"/>
</dbReference>
<organism evidence="2 3">
    <name type="scientific">Kibdelosporangium aridum</name>
    <dbReference type="NCBI Taxonomy" id="2030"/>
    <lineage>
        <taxon>Bacteria</taxon>
        <taxon>Bacillati</taxon>
        <taxon>Actinomycetota</taxon>
        <taxon>Actinomycetes</taxon>
        <taxon>Pseudonocardiales</taxon>
        <taxon>Pseudonocardiaceae</taxon>
        <taxon>Kibdelosporangium</taxon>
    </lineage>
</organism>
<dbReference type="PANTHER" id="PTHR47197:SF3">
    <property type="entry name" value="DIHYDRO-HEME D1 DEHYDROGENASE"/>
    <property type="match status" value="1"/>
</dbReference>
<dbReference type="SUPFAM" id="SSF50974">
    <property type="entry name" value="Nitrous oxide reductase, N-terminal domain"/>
    <property type="match status" value="1"/>
</dbReference>
<dbReference type="Proteomes" id="UP000192674">
    <property type="component" value="Unassembled WGS sequence"/>
</dbReference>
<keyword evidence="3" id="KW-1185">Reference proteome</keyword>
<sequence>MRRILLAVATIMLAGVVPVPASAAPVGPTLYVSNANSDNISIFTITDTGDLVPLGDPVRTADQPRSMVFSPDGDFLYVENGDAHLVSTYKVDSGGGLTLLQKVKTAGYPFGIAISPTGDAVYVTNLDDEPTSVSAFTVRTDGTLEPAGDPVPVGDGRLSARGVAVSADGRFVFVGTGEPFSTAPGLLSTFEVQADDTLEYRSKVPVGPGALGIGVTPNGRYLYLACGVSDEIRPFKIGDNGQLTPLPVALAPDLPVSAEISRDGRFVFVASHGDATGPTRGVWVFKILTNGTLQSVGNSPTPAGGTPVWPALTPDARHLYVTNEDTSGEVFGFDMSKTGVLTPLANSPFDARGEFSMFQSVVVRG</sequence>
<evidence type="ECO:0000313" key="3">
    <source>
        <dbReference type="Proteomes" id="UP000192674"/>
    </source>
</evidence>
<dbReference type="GO" id="GO:0016853">
    <property type="term" value="F:isomerase activity"/>
    <property type="evidence" value="ECO:0007669"/>
    <property type="project" value="UniProtKB-KW"/>
</dbReference>
<keyword evidence="2" id="KW-0413">Isomerase</keyword>
<dbReference type="AlphaFoldDB" id="A0A1W2G014"/>
<dbReference type="Pfam" id="PF10282">
    <property type="entry name" value="Lactonase"/>
    <property type="match status" value="1"/>
</dbReference>
<feature type="signal peptide" evidence="1">
    <location>
        <begin position="1"/>
        <end position="23"/>
    </location>
</feature>
<feature type="chain" id="PRO_5013366172" evidence="1">
    <location>
        <begin position="24"/>
        <end position="365"/>
    </location>
</feature>
<name>A0A1W2G014_KIBAR</name>